<protein>
    <submittedName>
        <fullName evidence="3">Uncharacterized protein LOC112049545</fullName>
    </submittedName>
</protein>
<dbReference type="InterPro" id="IPR036875">
    <property type="entry name" value="Znf_CCHC_sf"/>
</dbReference>
<evidence type="ECO:0000313" key="2">
    <source>
        <dbReference type="Proteomes" id="UP001652582"/>
    </source>
</evidence>
<gene>
    <name evidence="3" type="primary">LOC112049545</name>
</gene>
<dbReference type="Proteomes" id="UP001652582">
    <property type="component" value="Chromosome 21"/>
</dbReference>
<evidence type="ECO:0000313" key="3">
    <source>
        <dbReference type="RefSeq" id="XP_052744212.1"/>
    </source>
</evidence>
<organism evidence="2 3">
    <name type="scientific">Bicyclus anynana</name>
    <name type="common">Squinting bush brown butterfly</name>
    <dbReference type="NCBI Taxonomy" id="110368"/>
    <lineage>
        <taxon>Eukaryota</taxon>
        <taxon>Metazoa</taxon>
        <taxon>Ecdysozoa</taxon>
        <taxon>Arthropoda</taxon>
        <taxon>Hexapoda</taxon>
        <taxon>Insecta</taxon>
        <taxon>Pterygota</taxon>
        <taxon>Neoptera</taxon>
        <taxon>Endopterygota</taxon>
        <taxon>Lepidoptera</taxon>
        <taxon>Glossata</taxon>
        <taxon>Ditrysia</taxon>
        <taxon>Papilionoidea</taxon>
        <taxon>Nymphalidae</taxon>
        <taxon>Satyrinae</taxon>
        <taxon>Satyrini</taxon>
        <taxon>Mycalesina</taxon>
        <taxon>Bicyclus</taxon>
    </lineage>
</organism>
<dbReference type="PANTHER" id="PTHR33223:SF6">
    <property type="entry name" value="CCHC-TYPE DOMAIN-CONTAINING PROTEIN"/>
    <property type="match status" value="1"/>
</dbReference>
<keyword evidence="2" id="KW-1185">Reference proteome</keyword>
<proteinExistence type="predicted"/>
<evidence type="ECO:0000259" key="1">
    <source>
        <dbReference type="Pfam" id="PF03732"/>
    </source>
</evidence>
<dbReference type="InterPro" id="IPR005162">
    <property type="entry name" value="Retrotrans_gag_dom"/>
</dbReference>
<accession>A0ABM3LYS0</accession>
<dbReference type="GeneID" id="112049545"/>
<dbReference type="PANTHER" id="PTHR33223">
    <property type="entry name" value="CCHC-TYPE DOMAIN-CONTAINING PROTEIN"/>
    <property type="match status" value="1"/>
</dbReference>
<dbReference type="RefSeq" id="XP_052744212.1">
    <property type="nucleotide sequence ID" value="XM_052888252.1"/>
</dbReference>
<dbReference type="Pfam" id="PF03732">
    <property type="entry name" value="Retrotrans_gag"/>
    <property type="match status" value="1"/>
</dbReference>
<name>A0ABM3LYS0_BICAN</name>
<feature type="domain" description="Retrotransposon gag" evidence="1">
    <location>
        <begin position="212"/>
        <end position="294"/>
    </location>
</feature>
<sequence>MSYPIKFLLLQKSELIYEVIIRGESPADNVSELRRQVTKLTQKYPSEEILESCLDFAEDHAGITETLTKIKCNIDTLKTDLQKPLIDRTANLLNHIYHRLQRVVTSKKSDNTAALADSRDFYETLCVQLQKIVKTEARSRAESTSNPDYEQTSLDNLTKLSITCERSLSPDLAKIKFDGKSCVRSFIERVEEFRVSKDVTDKKMLSYACDLFIGDALHWYRSIKRDVDTWKDLLTTLKEDFDLVDYDYRMLSEIRSRTQGATENIITYFAIMKGMFSRLNKDLPEEEKLEILIHNIRPCYASVLFTCSDIKSIDELRSICRNYERIKIRCDNFKEPPTSNSNSVAPEFAYRHVKESNKIQYTQRYYNTSNFKPNSYNSNTSNLPNKELINKTYAINETLTKSSTKYCHRCRDNTHTMSECQAERTIFCFKCGLKDYRTPDCPKCTPKETETKN</sequence>
<dbReference type="SUPFAM" id="SSF57756">
    <property type="entry name" value="Retrovirus zinc finger-like domains"/>
    <property type="match status" value="1"/>
</dbReference>
<reference evidence="3" key="1">
    <citation type="submission" date="2025-08" db="UniProtKB">
        <authorList>
            <consortium name="RefSeq"/>
        </authorList>
    </citation>
    <scope>IDENTIFICATION</scope>
</reference>